<evidence type="ECO:0000313" key="1">
    <source>
        <dbReference type="EMBL" id="ACG39385.1"/>
    </source>
</evidence>
<proteinExistence type="evidence at transcript level"/>
<dbReference type="EMBL" id="EU967267">
    <property type="protein sequence ID" value="ACG39385.1"/>
    <property type="molecule type" value="mRNA"/>
</dbReference>
<name>B6TQK2_MAIZE</name>
<reference evidence="1" key="1">
    <citation type="journal article" date="2009" name="Plant Mol. Biol.">
        <title>Insights into corn genes derived from large-scale cDNA sequencing.</title>
        <authorList>
            <person name="Alexandrov N.N."/>
            <person name="Brover V.V."/>
            <person name="Freidin S."/>
            <person name="Troukhan M.E."/>
            <person name="Tatarinova T.V."/>
            <person name="Zhang H."/>
            <person name="Swaller T.J."/>
            <person name="Lu Y.P."/>
            <person name="Bouck J."/>
            <person name="Flavell R.B."/>
            <person name="Feldmann K.A."/>
        </authorList>
    </citation>
    <scope>NUCLEOTIDE SEQUENCE</scope>
</reference>
<organism evidence="1">
    <name type="scientific">Zea mays</name>
    <name type="common">Maize</name>
    <dbReference type="NCBI Taxonomy" id="4577"/>
    <lineage>
        <taxon>Eukaryota</taxon>
        <taxon>Viridiplantae</taxon>
        <taxon>Streptophyta</taxon>
        <taxon>Embryophyta</taxon>
        <taxon>Tracheophyta</taxon>
        <taxon>Spermatophyta</taxon>
        <taxon>Magnoliopsida</taxon>
        <taxon>Liliopsida</taxon>
        <taxon>Poales</taxon>
        <taxon>Poaceae</taxon>
        <taxon>PACMAD clade</taxon>
        <taxon>Panicoideae</taxon>
        <taxon>Andropogonodae</taxon>
        <taxon>Andropogoneae</taxon>
        <taxon>Tripsacinae</taxon>
        <taxon>Zea</taxon>
    </lineage>
</organism>
<accession>B6TQK2</accession>
<sequence>MVKLIMNPVNYRVIEKEMEWRCVWCVMRKQRNPIAGCCLSLHLSCFLRPSILHRPNNNARYSGVLH</sequence>
<protein>
    <submittedName>
        <fullName evidence="1">Uncharacterized protein</fullName>
    </submittedName>
</protein>
<dbReference type="HOGENOM" id="CLU_2834882_0_0_1"/>
<dbReference type="AlphaFoldDB" id="B6TQK2"/>